<keyword evidence="2" id="KW-1185">Reference proteome</keyword>
<reference evidence="1" key="1">
    <citation type="submission" date="2016-11" db="EMBL/GenBank/DDBJ databases">
        <title>The genome of Nicotiana attenuata.</title>
        <authorList>
            <person name="Xu S."/>
            <person name="Brockmoeller T."/>
            <person name="Gaquerel E."/>
            <person name="Navarro A."/>
            <person name="Kuhl H."/>
            <person name="Gase K."/>
            <person name="Ling Z."/>
            <person name="Zhou W."/>
            <person name="Kreitzer C."/>
            <person name="Stanke M."/>
            <person name="Tang H."/>
            <person name="Lyons E."/>
            <person name="Pandey P."/>
            <person name="Pandey S.P."/>
            <person name="Timmermann B."/>
            <person name="Baldwin I.T."/>
        </authorList>
    </citation>
    <scope>NUCLEOTIDE SEQUENCE [LARGE SCALE GENOMIC DNA]</scope>
    <source>
        <strain evidence="1">UT</strain>
    </source>
</reference>
<dbReference type="Gramene" id="OIS96903">
    <property type="protein sequence ID" value="OIS96903"/>
    <property type="gene ID" value="A4A49_60510"/>
</dbReference>
<accession>A0A1J6I8N0</accession>
<sequence>MARLKQELKTESKNNWGSCSKMNVSAVKAIRDTYSDSTSDSDENVIPLTHPTFELLQDTPARNANQRRLNQRRLRTECSFEKIIERREDCVPNFTPKNFNRVAKENVVVLDTKKHKRIRKFKEKKLEKDVDDVFEDILSDSLKHNKRRKVDEAREQTPNLK</sequence>
<protein>
    <submittedName>
        <fullName evidence="1">Uncharacterized protein</fullName>
    </submittedName>
</protein>
<organism evidence="1 2">
    <name type="scientific">Nicotiana attenuata</name>
    <name type="common">Coyote tobacco</name>
    <dbReference type="NCBI Taxonomy" id="49451"/>
    <lineage>
        <taxon>Eukaryota</taxon>
        <taxon>Viridiplantae</taxon>
        <taxon>Streptophyta</taxon>
        <taxon>Embryophyta</taxon>
        <taxon>Tracheophyta</taxon>
        <taxon>Spermatophyta</taxon>
        <taxon>Magnoliopsida</taxon>
        <taxon>eudicotyledons</taxon>
        <taxon>Gunneridae</taxon>
        <taxon>Pentapetalae</taxon>
        <taxon>asterids</taxon>
        <taxon>lamiids</taxon>
        <taxon>Solanales</taxon>
        <taxon>Solanaceae</taxon>
        <taxon>Nicotianoideae</taxon>
        <taxon>Nicotianeae</taxon>
        <taxon>Nicotiana</taxon>
    </lineage>
</organism>
<dbReference type="EMBL" id="MJEQ01037193">
    <property type="protein sequence ID" value="OIS96903.1"/>
    <property type="molecule type" value="Genomic_DNA"/>
</dbReference>
<feature type="non-terminal residue" evidence="1">
    <location>
        <position position="161"/>
    </location>
</feature>
<proteinExistence type="predicted"/>
<name>A0A1J6I8N0_NICAT</name>
<comment type="caution">
    <text evidence="1">The sequence shown here is derived from an EMBL/GenBank/DDBJ whole genome shotgun (WGS) entry which is preliminary data.</text>
</comment>
<dbReference type="AlphaFoldDB" id="A0A1J6I8N0"/>
<evidence type="ECO:0000313" key="1">
    <source>
        <dbReference type="EMBL" id="OIS96903.1"/>
    </source>
</evidence>
<gene>
    <name evidence="1" type="ORF">A4A49_60510</name>
</gene>
<dbReference type="Proteomes" id="UP000187609">
    <property type="component" value="Unassembled WGS sequence"/>
</dbReference>
<evidence type="ECO:0000313" key="2">
    <source>
        <dbReference type="Proteomes" id="UP000187609"/>
    </source>
</evidence>